<feature type="binding site" evidence="7">
    <location>
        <position position="249"/>
    </location>
    <ligand>
        <name>carbamoyl phosphate</name>
        <dbReference type="ChEBI" id="CHEBI:58228"/>
    </ligand>
</feature>
<reference evidence="10 11" key="1">
    <citation type="journal article" date="2019" name="Int. J. Syst. Evol. Microbiol.">
        <title>The Global Catalogue of Microorganisms (GCM) 10K type strain sequencing project: providing services to taxonomists for standard genome sequencing and annotation.</title>
        <authorList>
            <consortium name="The Broad Institute Genomics Platform"/>
            <consortium name="The Broad Institute Genome Sequencing Center for Infectious Disease"/>
            <person name="Wu L."/>
            <person name="Ma J."/>
        </authorList>
    </citation>
    <scope>NUCLEOTIDE SEQUENCE [LARGE SCALE GENOMIC DNA]</scope>
    <source>
        <strain evidence="10 11">JCM 14193</strain>
    </source>
</reference>
<dbReference type="PRINTS" id="PR00100">
    <property type="entry name" value="AOTCASE"/>
</dbReference>
<feature type="binding site" evidence="7">
    <location>
        <position position="49"/>
    </location>
    <ligand>
        <name>carbamoyl phosphate</name>
        <dbReference type="ChEBI" id="CHEBI:58228"/>
    </ligand>
</feature>
<evidence type="ECO:0000256" key="7">
    <source>
        <dbReference type="HAMAP-Rule" id="MF_00001"/>
    </source>
</evidence>
<dbReference type="Proteomes" id="UP001500740">
    <property type="component" value="Unassembled WGS sequence"/>
</dbReference>
<dbReference type="InterPro" id="IPR006130">
    <property type="entry name" value="Asp/Orn_carbamoylTrfase"/>
</dbReference>
<evidence type="ECO:0000256" key="3">
    <source>
        <dbReference type="ARBA" id="ARBA00022679"/>
    </source>
</evidence>
<feature type="binding site" evidence="7">
    <location>
        <position position="125"/>
    </location>
    <ligand>
        <name>carbamoyl phosphate</name>
        <dbReference type="ChEBI" id="CHEBI:58228"/>
    </ligand>
</feature>
<dbReference type="EMBL" id="BAAACZ010000011">
    <property type="protein sequence ID" value="GAA0460752.1"/>
    <property type="molecule type" value="Genomic_DNA"/>
</dbReference>
<feature type="binding site" evidence="7">
    <location>
        <position position="158"/>
    </location>
    <ligand>
        <name>L-aspartate</name>
        <dbReference type="ChEBI" id="CHEBI:29991"/>
    </ligand>
</feature>
<feature type="binding site" evidence="7">
    <location>
        <position position="48"/>
    </location>
    <ligand>
        <name>carbamoyl phosphate</name>
        <dbReference type="ChEBI" id="CHEBI:58228"/>
    </ligand>
</feature>
<keyword evidence="3 7" id="KW-0808">Transferase</keyword>
<evidence type="ECO:0000313" key="10">
    <source>
        <dbReference type="EMBL" id="GAA0460752.1"/>
    </source>
</evidence>
<dbReference type="InterPro" id="IPR006131">
    <property type="entry name" value="Asp_carbamoyltransf_Asp/Orn-bd"/>
</dbReference>
<feature type="domain" description="Aspartate/ornithine carbamoyltransferase Asp/Orn-binding" evidence="8">
    <location>
        <begin position="145"/>
        <end position="284"/>
    </location>
</feature>
<dbReference type="Gene3D" id="3.40.50.1370">
    <property type="entry name" value="Aspartate/ornithine carbamoyltransferase"/>
    <property type="match status" value="2"/>
</dbReference>
<comment type="subunit">
    <text evidence="7">Heterododecamer (2C3:3R2) of six catalytic PyrB chains organized as two trimers (C3), and six regulatory PyrI chains organized as three dimers (R2).</text>
</comment>
<evidence type="ECO:0000256" key="1">
    <source>
        <dbReference type="ARBA" id="ARBA00004852"/>
    </source>
</evidence>
<comment type="function">
    <text evidence="5 7">Catalyzes the condensation of carbamoyl phosphate and aspartate to form carbamoyl aspartate and inorganic phosphate, the committed step in the de novo pyrimidine nucleotide biosynthesis pathway.</text>
</comment>
<dbReference type="Pfam" id="PF00185">
    <property type="entry name" value="OTCace"/>
    <property type="match status" value="1"/>
</dbReference>
<comment type="similarity">
    <text evidence="2 7">Belongs to the aspartate/ornithine carbamoyltransferase superfamily. ATCase family.</text>
</comment>
<feature type="binding site" evidence="7">
    <location>
        <position position="128"/>
    </location>
    <ligand>
        <name>carbamoyl phosphate</name>
        <dbReference type="ChEBI" id="CHEBI:58228"/>
    </ligand>
</feature>
<sequence length="303" mass="34229">MNLLKMDDLTNHEINELLNQAQSFKEEKQKVNLNGLVGALLFYEPSTRTKLSFEMACHKLGIKLLSFSKETSSVSKGESLYDTVKTIEALGADFIVIRHPEKRYFEQLTDLNIPIINGGDGTGEHPTQSLLDLMTIKESFNQFDQLQVAICGDIKHSRVAKSNAYALSRLGANIRLVAKEKWQDEQLPFPYIDMDQAALDSDVLMLLRVQKERHGGVSYDQQSYLEQFGLTIKREQMMKDNSIIMHPAPVNRGVEIDSSLVESPRSKIFEQMNNGVFIRQAIITNCLQKGGAFHENSDSECQV</sequence>
<keyword evidence="11" id="KW-1185">Reference proteome</keyword>
<dbReference type="InterPro" id="IPR036901">
    <property type="entry name" value="Asp/Orn_carbamoylTrfase_sf"/>
</dbReference>
<evidence type="ECO:0000256" key="5">
    <source>
        <dbReference type="ARBA" id="ARBA00043884"/>
    </source>
</evidence>
<evidence type="ECO:0000259" key="8">
    <source>
        <dbReference type="Pfam" id="PF00185"/>
    </source>
</evidence>
<feature type="binding site" evidence="7">
    <location>
        <position position="76"/>
    </location>
    <ligand>
        <name>L-aspartate</name>
        <dbReference type="ChEBI" id="CHEBI:29991"/>
    </ligand>
</feature>
<feature type="binding site" evidence="7">
    <location>
        <position position="248"/>
    </location>
    <ligand>
        <name>carbamoyl phosphate</name>
        <dbReference type="ChEBI" id="CHEBI:58228"/>
    </ligand>
</feature>
<gene>
    <name evidence="7" type="primary">pyrB</name>
    <name evidence="10" type="ORF">GCM10008935_15160</name>
</gene>
<dbReference type="SUPFAM" id="SSF53671">
    <property type="entry name" value="Aspartate/ornithine carbamoyltransferase"/>
    <property type="match status" value="1"/>
</dbReference>
<dbReference type="PROSITE" id="PS00097">
    <property type="entry name" value="CARBAMOYLTRANSFERASE"/>
    <property type="match status" value="1"/>
</dbReference>
<evidence type="ECO:0000313" key="11">
    <source>
        <dbReference type="Proteomes" id="UP001500740"/>
    </source>
</evidence>
<evidence type="ECO:0000256" key="6">
    <source>
        <dbReference type="ARBA" id="ARBA00048859"/>
    </source>
</evidence>
<evidence type="ECO:0000259" key="9">
    <source>
        <dbReference type="Pfam" id="PF02729"/>
    </source>
</evidence>
<comment type="caution">
    <text evidence="10">The sequence shown here is derived from an EMBL/GenBank/DDBJ whole genome shotgun (WGS) entry which is preliminary data.</text>
</comment>
<dbReference type="PANTHER" id="PTHR45753">
    <property type="entry name" value="ORNITHINE CARBAMOYLTRANSFERASE, MITOCHONDRIAL"/>
    <property type="match status" value="1"/>
</dbReference>
<dbReference type="HAMAP" id="MF_00001">
    <property type="entry name" value="Asp_carb_tr"/>
    <property type="match status" value="1"/>
</dbReference>
<dbReference type="InterPro" id="IPR006132">
    <property type="entry name" value="Asp/Orn_carbamoyltranf_P-bd"/>
</dbReference>
<evidence type="ECO:0000256" key="4">
    <source>
        <dbReference type="ARBA" id="ARBA00022975"/>
    </source>
</evidence>
<feature type="binding site" evidence="7">
    <location>
        <position position="98"/>
    </location>
    <ligand>
        <name>carbamoyl phosphate</name>
        <dbReference type="ChEBI" id="CHEBI:58228"/>
    </ligand>
</feature>
<dbReference type="InterPro" id="IPR002082">
    <property type="entry name" value="Asp_carbamoyltransf"/>
</dbReference>
<dbReference type="EC" id="2.1.3.2" evidence="7"/>
<name>A0ABN0ZVV7_9BACI</name>
<dbReference type="PANTHER" id="PTHR45753:SF6">
    <property type="entry name" value="ASPARTATE CARBAMOYLTRANSFERASE"/>
    <property type="match status" value="1"/>
</dbReference>
<organism evidence="10 11">
    <name type="scientific">Alkalibacillus silvisoli</name>
    <dbReference type="NCBI Taxonomy" id="392823"/>
    <lineage>
        <taxon>Bacteria</taxon>
        <taxon>Bacillati</taxon>
        <taxon>Bacillota</taxon>
        <taxon>Bacilli</taxon>
        <taxon>Bacillales</taxon>
        <taxon>Bacillaceae</taxon>
        <taxon>Alkalibacillus</taxon>
    </lineage>
</organism>
<dbReference type="NCBIfam" id="TIGR00670">
    <property type="entry name" value="asp_carb_tr"/>
    <property type="match status" value="1"/>
</dbReference>
<feature type="binding site" evidence="7">
    <location>
        <position position="208"/>
    </location>
    <ligand>
        <name>L-aspartate</name>
        <dbReference type="ChEBI" id="CHEBI:29991"/>
    </ligand>
</feature>
<protein>
    <recommendedName>
        <fullName evidence="7">Aspartate carbamoyltransferase</fullName>
        <ecNumber evidence="7">2.1.3.2</ecNumber>
    </recommendedName>
    <alternativeName>
        <fullName evidence="7">Aspartate transcarbamylase</fullName>
        <shortName evidence="7">ATCase</shortName>
    </alternativeName>
</protein>
<dbReference type="PRINTS" id="PR00101">
    <property type="entry name" value="ATCASE"/>
</dbReference>
<comment type="pathway">
    <text evidence="1 7">Pyrimidine metabolism; UMP biosynthesis via de novo pathway; (S)-dihydroorotate from bicarbonate: step 2/3.</text>
</comment>
<dbReference type="NCBIfam" id="NF002032">
    <property type="entry name" value="PRK00856.1"/>
    <property type="match status" value="1"/>
</dbReference>
<accession>A0ABN0ZVV7</accession>
<keyword evidence="4 7" id="KW-0665">Pyrimidine biosynthesis</keyword>
<comment type="catalytic activity">
    <reaction evidence="6 7">
        <text>carbamoyl phosphate + L-aspartate = N-carbamoyl-L-aspartate + phosphate + H(+)</text>
        <dbReference type="Rhea" id="RHEA:20013"/>
        <dbReference type="ChEBI" id="CHEBI:15378"/>
        <dbReference type="ChEBI" id="CHEBI:29991"/>
        <dbReference type="ChEBI" id="CHEBI:32814"/>
        <dbReference type="ChEBI" id="CHEBI:43474"/>
        <dbReference type="ChEBI" id="CHEBI:58228"/>
        <dbReference type="EC" id="2.1.3.2"/>
    </reaction>
</comment>
<dbReference type="Pfam" id="PF02729">
    <property type="entry name" value="OTCace_N"/>
    <property type="match status" value="1"/>
</dbReference>
<feature type="domain" description="Aspartate/ornithine carbamoyltransferase carbamoyl-P binding" evidence="9">
    <location>
        <begin position="2"/>
        <end position="138"/>
    </location>
</feature>
<evidence type="ECO:0000256" key="2">
    <source>
        <dbReference type="ARBA" id="ARBA00008896"/>
    </source>
</evidence>
<proteinExistence type="inferred from homology"/>